<dbReference type="PANTHER" id="PTHR18879">
    <property type="entry name" value="CENTROSOMAL PROTEIN OF 290 KDA"/>
    <property type="match status" value="1"/>
</dbReference>
<comment type="subcellular location">
    <subcellularLocation>
        <location evidence="1">Cytoplasm</location>
        <location evidence="1">Cytoskeleton</location>
        <location evidence="1">Cilium basal body</location>
    </subcellularLocation>
    <subcellularLocation>
        <location evidence="2">Cytoplasm</location>
        <location evidence="2">Cytoskeleton</location>
        <location evidence="2">Microtubule organizing center</location>
        <location evidence="2">Centrosome</location>
    </subcellularLocation>
</comment>
<dbReference type="GO" id="GO:0035869">
    <property type="term" value="C:ciliary transition zone"/>
    <property type="evidence" value="ECO:0007669"/>
    <property type="project" value="TreeGrafter"/>
</dbReference>
<dbReference type="GO" id="GO:0034451">
    <property type="term" value="C:centriolar satellite"/>
    <property type="evidence" value="ECO:0007669"/>
    <property type="project" value="TreeGrafter"/>
</dbReference>
<protein>
    <submittedName>
        <fullName evidence="10">Uncharacterized protein</fullName>
    </submittedName>
</protein>
<evidence type="ECO:0000256" key="5">
    <source>
        <dbReference type="ARBA" id="ARBA00023054"/>
    </source>
</evidence>
<keyword evidence="11" id="KW-1185">Reference proteome</keyword>
<keyword evidence="4" id="KW-0970">Cilium biogenesis/degradation</keyword>
<accession>A0A4Z2C7I8</accession>
<sequence length="295" mass="34211">MEQQSQFLDGLKTSTQKDQGRASAVQQRKVEELKSKLKAAESRAAEEEEAAKLAEAHAEEKDKALIEALKRLSQLVSGNYDLEAAIAEIKECKHQIGVRDCEAESLTKEINQLSMKINELVDENEHFRERLGLEPEQEVDLSEFRRAKELRQRQYKAENQVLTKEIERLEQERLELKQQIRSLAKEKGFSMSRSHLEEDFRLSSRFPDEELRHKNEFLEQELNKKEQELKLHKAEFDLRLNELSKVKRDLEVALKEVLQAMSTNAGTSSNPNLEPLDVLVTDITDYRCYTQKDSV</sequence>
<feature type="compositionally biased region" description="Polar residues" evidence="9">
    <location>
        <begin position="1"/>
        <end position="17"/>
    </location>
</feature>
<dbReference type="GO" id="GO:0001822">
    <property type="term" value="P:kidney development"/>
    <property type="evidence" value="ECO:0007669"/>
    <property type="project" value="TreeGrafter"/>
</dbReference>
<evidence type="ECO:0000313" key="10">
    <source>
        <dbReference type="EMBL" id="TNN00158.1"/>
    </source>
</evidence>
<evidence type="ECO:0000256" key="2">
    <source>
        <dbReference type="ARBA" id="ARBA00004300"/>
    </source>
</evidence>
<keyword evidence="6" id="KW-0206">Cytoskeleton</keyword>
<dbReference type="InterPro" id="IPR026201">
    <property type="entry name" value="Cep290"/>
</dbReference>
<name>A0A4Z2C7I8_9TELE</name>
<dbReference type="GO" id="GO:1905515">
    <property type="term" value="P:non-motile cilium assembly"/>
    <property type="evidence" value="ECO:0007669"/>
    <property type="project" value="TreeGrafter"/>
</dbReference>
<gene>
    <name evidence="10" type="ORF">fugu_011404</name>
</gene>
<reference evidence="10 11" key="1">
    <citation type="submission" date="2019-04" db="EMBL/GenBank/DDBJ databases">
        <title>The sequence and de novo assembly of Takifugu bimaculatus genome using PacBio and Hi-C technologies.</title>
        <authorList>
            <person name="Xu P."/>
            <person name="Liu B."/>
            <person name="Zhou Z."/>
        </authorList>
    </citation>
    <scope>NUCLEOTIDE SEQUENCE [LARGE SCALE GENOMIC DNA]</scope>
    <source>
        <strain evidence="10">TB-2018</strain>
        <tissue evidence="10">Muscle</tissue>
    </source>
</reference>
<feature type="coiled-coil region" evidence="8">
    <location>
        <begin position="103"/>
        <end position="260"/>
    </location>
</feature>
<evidence type="ECO:0000313" key="11">
    <source>
        <dbReference type="Proteomes" id="UP000516260"/>
    </source>
</evidence>
<evidence type="ECO:0000256" key="1">
    <source>
        <dbReference type="ARBA" id="ARBA00004120"/>
    </source>
</evidence>
<organism evidence="10 11">
    <name type="scientific">Takifugu bimaculatus</name>
    <dbReference type="NCBI Taxonomy" id="433685"/>
    <lineage>
        <taxon>Eukaryota</taxon>
        <taxon>Metazoa</taxon>
        <taxon>Chordata</taxon>
        <taxon>Craniata</taxon>
        <taxon>Vertebrata</taxon>
        <taxon>Euteleostomi</taxon>
        <taxon>Actinopterygii</taxon>
        <taxon>Neopterygii</taxon>
        <taxon>Teleostei</taxon>
        <taxon>Neoteleostei</taxon>
        <taxon>Acanthomorphata</taxon>
        <taxon>Eupercaria</taxon>
        <taxon>Tetraodontiformes</taxon>
        <taxon>Tetradontoidea</taxon>
        <taxon>Tetraodontidae</taxon>
        <taxon>Takifugu</taxon>
    </lineage>
</organism>
<dbReference type="AlphaFoldDB" id="A0A4Z2C7I8"/>
<feature type="region of interest" description="Disordered" evidence="9">
    <location>
        <begin position="1"/>
        <end position="28"/>
    </location>
</feature>
<evidence type="ECO:0000256" key="8">
    <source>
        <dbReference type="SAM" id="Coils"/>
    </source>
</evidence>
<keyword evidence="7" id="KW-0966">Cell projection</keyword>
<keyword evidence="5 8" id="KW-0175">Coiled coil</keyword>
<dbReference type="GO" id="GO:0097711">
    <property type="term" value="P:ciliary basal body-plasma membrane docking"/>
    <property type="evidence" value="ECO:0007669"/>
    <property type="project" value="TreeGrafter"/>
</dbReference>
<evidence type="ECO:0000256" key="7">
    <source>
        <dbReference type="ARBA" id="ARBA00023273"/>
    </source>
</evidence>
<evidence type="ECO:0000256" key="4">
    <source>
        <dbReference type="ARBA" id="ARBA00022794"/>
    </source>
</evidence>
<keyword evidence="3" id="KW-0963">Cytoplasm</keyword>
<dbReference type="GO" id="GO:0043010">
    <property type="term" value="P:camera-type eye development"/>
    <property type="evidence" value="ECO:0007669"/>
    <property type="project" value="TreeGrafter"/>
</dbReference>
<evidence type="ECO:0000256" key="9">
    <source>
        <dbReference type="SAM" id="MobiDB-lite"/>
    </source>
</evidence>
<evidence type="ECO:0000256" key="6">
    <source>
        <dbReference type="ARBA" id="ARBA00023212"/>
    </source>
</evidence>
<dbReference type="Proteomes" id="UP000516260">
    <property type="component" value="Chromosome 12"/>
</dbReference>
<evidence type="ECO:0000256" key="3">
    <source>
        <dbReference type="ARBA" id="ARBA00022490"/>
    </source>
</evidence>
<dbReference type="PANTHER" id="PTHR18879:SF20">
    <property type="entry name" value="CENTROSOMAL PROTEIN OF 290 KDA"/>
    <property type="match status" value="1"/>
</dbReference>
<comment type="caution">
    <text evidence="10">The sequence shown here is derived from an EMBL/GenBank/DDBJ whole genome shotgun (WGS) entry which is preliminary data.</text>
</comment>
<dbReference type="EMBL" id="SWLE01000004">
    <property type="protein sequence ID" value="TNN00158.1"/>
    <property type="molecule type" value="Genomic_DNA"/>
</dbReference>
<proteinExistence type="predicted"/>
<dbReference type="GO" id="GO:1905349">
    <property type="term" value="P:ciliary transition zone assembly"/>
    <property type="evidence" value="ECO:0007669"/>
    <property type="project" value="TreeGrafter"/>
</dbReference>